<evidence type="ECO:0000313" key="17">
    <source>
        <dbReference type="EMBL" id="SFL28006.1"/>
    </source>
</evidence>
<evidence type="ECO:0000256" key="5">
    <source>
        <dbReference type="ARBA" id="ARBA00022963"/>
    </source>
</evidence>
<accession>A0A1I4GFV8</accession>
<comment type="pathway">
    <text evidence="2">Lipid metabolism; fatty acid beta-oxidation.</text>
</comment>
<feature type="domain" description="3-hydroxyacyl-CoA dehydrogenase C-terminal" evidence="15">
    <location>
        <begin position="603"/>
        <end position="688"/>
    </location>
</feature>
<evidence type="ECO:0000259" key="15">
    <source>
        <dbReference type="Pfam" id="PF00725"/>
    </source>
</evidence>
<evidence type="ECO:0000256" key="9">
    <source>
        <dbReference type="ARBA" id="ARBA00023140"/>
    </source>
</evidence>
<dbReference type="GO" id="GO:0070403">
    <property type="term" value="F:NAD+ binding"/>
    <property type="evidence" value="ECO:0007669"/>
    <property type="project" value="InterPro"/>
</dbReference>
<evidence type="ECO:0000256" key="10">
    <source>
        <dbReference type="ARBA" id="ARBA00023235"/>
    </source>
</evidence>
<proteinExistence type="inferred from homology"/>
<dbReference type="Pfam" id="PF00725">
    <property type="entry name" value="3HCDH"/>
    <property type="match status" value="2"/>
</dbReference>
<dbReference type="GO" id="GO:0003857">
    <property type="term" value="F:(3S)-3-hydroxyacyl-CoA dehydrogenase (NAD+) activity"/>
    <property type="evidence" value="ECO:0007669"/>
    <property type="project" value="UniProtKB-EC"/>
</dbReference>
<keyword evidence="4" id="KW-0276">Fatty acid metabolism</keyword>
<dbReference type="InterPro" id="IPR029045">
    <property type="entry name" value="ClpP/crotonase-like_dom_sf"/>
</dbReference>
<keyword evidence="6" id="KW-0560">Oxidoreductase</keyword>
<evidence type="ECO:0000256" key="7">
    <source>
        <dbReference type="ARBA" id="ARBA00023027"/>
    </source>
</evidence>
<reference evidence="17 18" key="1">
    <citation type="submission" date="2016-10" db="EMBL/GenBank/DDBJ databases">
        <authorList>
            <person name="de Groot N.N."/>
        </authorList>
    </citation>
    <scope>NUCLEOTIDE SEQUENCE [LARGE SCALE GENOMIC DNA]</scope>
    <source>
        <strain evidence="17 18">DSM 16199</strain>
    </source>
</reference>
<dbReference type="InterPro" id="IPR001753">
    <property type="entry name" value="Enoyl-CoA_hydra/iso"/>
</dbReference>
<dbReference type="AlphaFoldDB" id="A0A1I4GFV8"/>
<evidence type="ECO:0000313" key="18">
    <source>
        <dbReference type="Proteomes" id="UP000199550"/>
    </source>
</evidence>
<dbReference type="STRING" id="195913.SAMN04488004_11244"/>
<comment type="similarity">
    <text evidence="3">In the N-terminal section; belongs to the enoyl-CoA hydratase/isomerase family.</text>
</comment>
<evidence type="ECO:0000256" key="11">
    <source>
        <dbReference type="ARBA" id="ARBA00023239"/>
    </source>
</evidence>
<protein>
    <submittedName>
        <fullName evidence="17">3-hydroxyacyl-CoA dehydrogenase</fullName>
    </submittedName>
</protein>
<dbReference type="InterPro" id="IPR036291">
    <property type="entry name" value="NAD(P)-bd_dom_sf"/>
</dbReference>
<dbReference type="GO" id="GO:0006635">
    <property type="term" value="P:fatty acid beta-oxidation"/>
    <property type="evidence" value="ECO:0007669"/>
    <property type="project" value="UniProtKB-UniPathway"/>
</dbReference>
<dbReference type="SUPFAM" id="SSF51735">
    <property type="entry name" value="NAD(P)-binding Rossmann-fold domains"/>
    <property type="match status" value="1"/>
</dbReference>
<dbReference type="InterPro" id="IPR008927">
    <property type="entry name" value="6-PGluconate_DH-like_C_sf"/>
</dbReference>
<dbReference type="InterPro" id="IPR018376">
    <property type="entry name" value="Enoyl-CoA_hyd/isom_CS"/>
</dbReference>
<dbReference type="Pfam" id="PF02737">
    <property type="entry name" value="3HCDH_N"/>
    <property type="match status" value="1"/>
</dbReference>
<evidence type="ECO:0000256" key="4">
    <source>
        <dbReference type="ARBA" id="ARBA00022832"/>
    </source>
</evidence>
<dbReference type="SUPFAM" id="SSF52096">
    <property type="entry name" value="ClpP/crotonase"/>
    <property type="match status" value="1"/>
</dbReference>
<evidence type="ECO:0000256" key="8">
    <source>
        <dbReference type="ARBA" id="ARBA00023098"/>
    </source>
</evidence>
<evidence type="ECO:0000256" key="14">
    <source>
        <dbReference type="RuleBase" id="RU003707"/>
    </source>
</evidence>
<dbReference type="SUPFAM" id="SSF48179">
    <property type="entry name" value="6-phosphogluconate dehydrogenase C-terminal domain-like"/>
    <property type="match status" value="2"/>
</dbReference>
<feature type="domain" description="3-hydroxyacyl-CoA dehydrogenase C-terminal" evidence="15">
    <location>
        <begin position="474"/>
        <end position="567"/>
    </location>
</feature>
<keyword evidence="18" id="KW-1185">Reference proteome</keyword>
<dbReference type="Pfam" id="PF00378">
    <property type="entry name" value="ECH_1"/>
    <property type="match status" value="1"/>
</dbReference>
<feature type="domain" description="3-hydroxyacyl-CoA dehydrogenase NAD binding" evidence="16">
    <location>
        <begin position="293"/>
        <end position="469"/>
    </location>
</feature>
<dbReference type="CDD" id="cd06558">
    <property type="entry name" value="crotonase-like"/>
    <property type="match status" value="1"/>
</dbReference>
<comment type="subcellular location">
    <subcellularLocation>
        <location evidence="1">Peroxisome</location>
    </subcellularLocation>
</comment>
<dbReference type="PANTHER" id="PTHR23309:SF51">
    <property type="entry name" value="3-HYDROXYACYL-COA DEHYDROGENASE-RELATED"/>
    <property type="match status" value="1"/>
</dbReference>
<dbReference type="GO" id="GO:0004300">
    <property type="term" value="F:enoyl-CoA hydratase activity"/>
    <property type="evidence" value="ECO:0007669"/>
    <property type="project" value="UniProtKB-ARBA"/>
</dbReference>
<keyword evidence="8" id="KW-0443">Lipid metabolism</keyword>
<organism evidence="17 18">
    <name type="scientific">Loktanella salsilacus</name>
    <dbReference type="NCBI Taxonomy" id="195913"/>
    <lineage>
        <taxon>Bacteria</taxon>
        <taxon>Pseudomonadati</taxon>
        <taxon>Pseudomonadota</taxon>
        <taxon>Alphaproteobacteria</taxon>
        <taxon>Rhodobacterales</taxon>
        <taxon>Roseobacteraceae</taxon>
        <taxon>Loktanella</taxon>
    </lineage>
</organism>
<evidence type="ECO:0000256" key="13">
    <source>
        <dbReference type="ARBA" id="ARBA00049556"/>
    </source>
</evidence>
<dbReference type="InterPro" id="IPR006108">
    <property type="entry name" value="3HC_DH_C"/>
</dbReference>
<dbReference type="Gene3D" id="3.90.226.10">
    <property type="entry name" value="2-enoyl-CoA Hydratase, Chain A, domain 1"/>
    <property type="match status" value="1"/>
</dbReference>
<dbReference type="InterPro" id="IPR006176">
    <property type="entry name" value="3-OHacyl-CoA_DH_NAD-bd"/>
</dbReference>
<comment type="catalytic activity">
    <reaction evidence="13">
        <text>a (3S)-3-hydroxyacyl-CoA + NAD(+) = a 3-oxoacyl-CoA + NADH + H(+)</text>
        <dbReference type="Rhea" id="RHEA:22432"/>
        <dbReference type="ChEBI" id="CHEBI:15378"/>
        <dbReference type="ChEBI" id="CHEBI:57318"/>
        <dbReference type="ChEBI" id="CHEBI:57540"/>
        <dbReference type="ChEBI" id="CHEBI:57945"/>
        <dbReference type="ChEBI" id="CHEBI:90726"/>
        <dbReference type="EC" id="1.1.1.35"/>
    </reaction>
</comment>
<keyword evidence="9" id="KW-0576">Peroxisome</keyword>
<comment type="similarity">
    <text evidence="14">Belongs to the enoyl-CoA hydratase/isomerase family.</text>
</comment>
<dbReference type="GO" id="GO:0016853">
    <property type="term" value="F:isomerase activity"/>
    <property type="evidence" value="ECO:0007669"/>
    <property type="project" value="UniProtKB-KW"/>
</dbReference>
<dbReference type="PROSITE" id="PS00166">
    <property type="entry name" value="ENOYL_COA_HYDRATASE"/>
    <property type="match status" value="1"/>
</dbReference>
<evidence type="ECO:0000256" key="2">
    <source>
        <dbReference type="ARBA" id="ARBA00005005"/>
    </source>
</evidence>
<dbReference type="OrthoDB" id="9771883at2"/>
<keyword evidence="12" id="KW-0511">Multifunctional enzyme</keyword>
<keyword evidence="7" id="KW-0520">NAD</keyword>
<evidence type="ECO:0000256" key="6">
    <source>
        <dbReference type="ARBA" id="ARBA00023002"/>
    </source>
</evidence>
<dbReference type="Gene3D" id="3.40.50.720">
    <property type="entry name" value="NAD(P)-binding Rossmann-like Domain"/>
    <property type="match status" value="1"/>
</dbReference>
<dbReference type="PANTHER" id="PTHR23309">
    <property type="entry name" value="3-HYDROXYACYL-COA DEHYROGENASE"/>
    <property type="match status" value="1"/>
</dbReference>
<dbReference type="EMBL" id="FOTF01000012">
    <property type="protein sequence ID" value="SFL28006.1"/>
    <property type="molecule type" value="Genomic_DNA"/>
</dbReference>
<name>A0A1I4GFV8_9RHOB</name>
<dbReference type="Gene3D" id="1.10.1040.50">
    <property type="match status" value="1"/>
</dbReference>
<evidence type="ECO:0000256" key="1">
    <source>
        <dbReference type="ARBA" id="ARBA00004275"/>
    </source>
</evidence>
<evidence type="ECO:0000259" key="16">
    <source>
        <dbReference type="Pfam" id="PF02737"/>
    </source>
</evidence>
<evidence type="ECO:0000256" key="12">
    <source>
        <dbReference type="ARBA" id="ARBA00023268"/>
    </source>
</evidence>
<keyword evidence="5" id="KW-0442">Lipid degradation</keyword>
<dbReference type="UniPathway" id="UPA00659"/>
<keyword evidence="10" id="KW-0413">Isomerase</keyword>
<keyword evidence="11" id="KW-0456">Lyase</keyword>
<evidence type="ECO:0000256" key="3">
    <source>
        <dbReference type="ARBA" id="ARBA00008750"/>
    </source>
</evidence>
<dbReference type="RefSeq" id="WP_090189824.1">
    <property type="nucleotide sequence ID" value="NZ_FOTF01000012.1"/>
</dbReference>
<dbReference type="Proteomes" id="UP000199550">
    <property type="component" value="Unassembled WGS sequence"/>
</dbReference>
<sequence>MTQVSYEKAGNVAVITVDNPPVNALGQAVRQGLWDAITCFEGDDDAQAAIIIGAGRLFIGGADITEFGKPPVKPFLPDLINRIAASPKPVVAAIHGTALGGGLEVALGAHYRIATKSAKLGLPEVTLGVIPGAGGTQRMPRLVGLDAAITLMTSGRPVSGAQALDMGFVDALAEDDLRADALAYAAQLIADGAGPRAVTDLPFPAADAALLADWRARLTKTAKGQVAPLAVLDAVIAGTELSYQDASATERRLFLSMLDTPQRSGMMHAFFAERAVAKVPEIKGIAPRDIARAGVIGGGTMGAGIATAMVLSGLHVTLVERDEDSAARARDTIARNLASAVKRGKLAEAARDAILSDALATVVGYDALSDADLVVEAVFENMDVKTQVFQELDRVCKPGAVMATNTSYLDVNQIAQATSRPGDVIGLHFFSPAHVMKLLEIVVADATATDVTATAFALAKKLGKIGVRAGVCDGFIGNRILSHYRTAVDHMVLDGASPYAVDRALVDFGFAMGPYQVSDLAGLDIGYMTRQRKAPDAHPLDRAPVFADALYHQGWLGQKTKHGYYIYDDASPKGRTDAAVTAIIAQSREGLGLTPRDFTADEITRRTMAAMVNEAARVVEEGIAQRPSDVDVVFLSGYGFPRYRGGPLHYADTTGLDVILADIRAFAQTDPHFWSPAPLLEQLAAAGKTFASLNR</sequence>
<dbReference type="FunFam" id="3.40.50.720:FF:000009">
    <property type="entry name" value="Fatty oxidation complex, alpha subunit"/>
    <property type="match status" value="1"/>
</dbReference>
<dbReference type="FunFam" id="1.10.1040.50:FF:000006">
    <property type="entry name" value="Peroxisomal bifunctional enzyme"/>
    <property type="match status" value="1"/>
</dbReference>
<gene>
    <name evidence="17" type="ORF">SAMN04488004_11244</name>
</gene>